<evidence type="ECO:0000256" key="1">
    <source>
        <dbReference type="SAM" id="SignalP"/>
    </source>
</evidence>
<dbReference type="Pfam" id="PF13970">
    <property type="entry name" value="DUF4221"/>
    <property type="match status" value="1"/>
</dbReference>
<feature type="signal peptide" evidence="1">
    <location>
        <begin position="1"/>
        <end position="22"/>
    </location>
</feature>
<proteinExistence type="predicted"/>
<dbReference type="RefSeq" id="WP_376885195.1">
    <property type="nucleotide sequence ID" value="NZ_JBHUHR010000022.1"/>
</dbReference>
<keyword evidence="3" id="KW-1185">Reference proteome</keyword>
<dbReference type="PROSITE" id="PS51257">
    <property type="entry name" value="PROKAR_LIPOPROTEIN"/>
    <property type="match status" value="1"/>
</dbReference>
<organism evidence="2 3">
    <name type="scientific">Belliella marina</name>
    <dbReference type="NCBI Taxonomy" id="1644146"/>
    <lineage>
        <taxon>Bacteria</taxon>
        <taxon>Pseudomonadati</taxon>
        <taxon>Bacteroidota</taxon>
        <taxon>Cytophagia</taxon>
        <taxon>Cytophagales</taxon>
        <taxon>Cyclobacteriaceae</taxon>
        <taxon>Belliella</taxon>
    </lineage>
</organism>
<dbReference type="EMBL" id="JBHUHR010000022">
    <property type="protein sequence ID" value="MFD2034756.1"/>
    <property type="molecule type" value="Genomic_DNA"/>
</dbReference>
<name>A0ABW4VM21_9BACT</name>
<reference evidence="3" key="1">
    <citation type="journal article" date="2019" name="Int. J. Syst. Evol. Microbiol.">
        <title>The Global Catalogue of Microorganisms (GCM) 10K type strain sequencing project: providing services to taxonomists for standard genome sequencing and annotation.</title>
        <authorList>
            <consortium name="The Broad Institute Genomics Platform"/>
            <consortium name="The Broad Institute Genome Sequencing Center for Infectious Disease"/>
            <person name="Wu L."/>
            <person name="Ma J."/>
        </authorList>
    </citation>
    <scope>NUCLEOTIDE SEQUENCE [LARGE SCALE GENOMIC DNA]</scope>
    <source>
        <strain evidence="3">CGMCC 1.15180</strain>
    </source>
</reference>
<protein>
    <submittedName>
        <fullName evidence="2">DUF4221 family protein</fullName>
    </submittedName>
</protein>
<comment type="caution">
    <text evidence="2">The sequence shown here is derived from an EMBL/GenBank/DDBJ whole genome shotgun (WGS) entry which is preliminary data.</text>
</comment>
<sequence length="376" mass="43166">MKLSTFPILFALFILISFSCQQGSVEENSQVLTYSVDTVIIDSKGRILDVSGYMVVSDLDDHKGTFFLYNHHDLSIDEINLDKKEFVKTVSLDAEGPNGVGPYIFGLQFLGDNLLFAKSVPFSSVVDRNGHVVQKVNWLTTKDTNGIQFETPPPRSELVVNTKDWTVVGTNLDFRKKTAFLVFFSVKDNQVKNIDIDPKNSFKNYFLSADNSFYDPWVFLCSDENHISVSHLYSNEIILLNTEGEIVKVVNYEPKMTPSRADVPETLTGTRQEIGKEQQKLLEQVRFQAPVWDSKHKRYFRLSAKRIFTDESGNVENSRLSRTQVFLSVFDAEFNLISEMELVELYDENYKYFAKDGKLWVCQNFLDELGFLVFDF</sequence>
<evidence type="ECO:0000313" key="3">
    <source>
        <dbReference type="Proteomes" id="UP001597361"/>
    </source>
</evidence>
<feature type="chain" id="PRO_5047502359" evidence="1">
    <location>
        <begin position="23"/>
        <end position="376"/>
    </location>
</feature>
<dbReference type="Proteomes" id="UP001597361">
    <property type="component" value="Unassembled WGS sequence"/>
</dbReference>
<accession>A0ABW4VM21</accession>
<gene>
    <name evidence="2" type="ORF">ACFSKL_08150</name>
</gene>
<keyword evidence="1" id="KW-0732">Signal</keyword>
<evidence type="ECO:0000313" key="2">
    <source>
        <dbReference type="EMBL" id="MFD2034756.1"/>
    </source>
</evidence>
<dbReference type="InterPro" id="IPR025316">
    <property type="entry name" value="DUF4221"/>
</dbReference>